<name>A0A2K9LKX3_9GAMM</name>
<accession>A0A2K9LKX3</accession>
<dbReference type="RefSeq" id="WP_101894357.1">
    <property type="nucleotide sequence ID" value="NZ_CP022684.1"/>
</dbReference>
<dbReference type="NCBIfam" id="TIGR02443">
    <property type="entry name" value="YheV family putative zinc ribbon protein"/>
    <property type="match status" value="1"/>
</dbReference>
<dbReference type="InterPro" id="IPR012658">
    <property type="entry name" value="YheV"/>
</dbReference>
<sequence>MKKMFIAGAKCPQCEKIDKIFVYHKDGEDIAECNACGYTSVRPKEVEPQSEPVDGVVRLVK</sequence>
<keyword evidence="2" id="KW-1185">Reference proteome</keyword>
<dbReference type="EMBL" id="CP022684">
    <property type="protein sequence ID" value="AUM12978.1"/>
    <property type="molecule type" value="Genomic_DNA"/>
</dbReference>
<protein>
    <recommendedName>
        <fullName evidence="3">DNA-binding protein</fullName>
    </recommendedName>
</protein>
<evidence type="ECO:0000313" key="2">
    <source>
        <dbReference type="Proteomes" id="UP000235116"/>
    </source>
</evidence>
<dbReference type="Pfam" id="PF09526">
    <property type="entry name" value="DUF2387"/>
    <property type="match status" value="1"/>
</dbReference>
<gene>
    <name evidence="1" type="ORF">Kalk_11325</name>
</gene>
<proteinExistence type="predicted"/>
<organism evidence="1 2">
    <name type="scientific">Ketobacter alkanivorans</name>
    <dbReference type="NCBI Taxonomy" id="1917421"/>
    <lineage>
        <taxon>Bacteria</taxon>
        <taxon>Pseudomonadati</taxon>
        <taxon>Pseudomonadota</taxon>
        <taxon>Gammaproteobacteria</taxon>
        <taxon>Pseudomonadales</taxon>
        <taxon>Ketobacteraceae</taxon>
        <taxon>Ketobacter</taxon>
    </lineage>
</organism>
<dbReference type="Proteomes" id="UP000235116">
    <property type="component" value="Chromosome"/>
</dbReference>
<evidence type="ECO:0008006" key="3">
    <source>
        <dbReference type="Google" id="ProtNLM"/>
    </source>
</evidence>
<dbReference type="KEGG" id="kak:Kalk_11325"/>
<reference evidence="2" key="1">
    <citation type="submission" date="2017-08" db="EMBL/GenBank/DDBJ databases">
        <title>Direct submision.</title>
        <authorList>
            <person name="Kim S.-J."/>
            <person name="Rhee S.-K."/>
        </authorList>
    </citation>
    <scope>NUCLEOTIDE SEQUENCE [LARGE SCALE GENOMIC DNA]</scope>
    <source>
        <strain evidence="2">GI5</strain>
    </source>
</reference>
<evidence type="ECO:0000313" key="1">
    <source>
        <dbReference type="EMBL" id="AUM12978.1"/>
    </source>
</evidence>
<dbReference type="AlphaFoldDB" id="A0A2K9LKX3"/>
<dbReference type="OrthoDB" id="5881059at2"/>